<dbReference type="Pfam" id="PF07992">
    <property type="entry name" value="Pyr_redox_2"/>
    <property type="match status" value="1"/>
</dbReference>
<evidence type="ECO:0000313" key="12">
    <source>
        <dbReference type="EMBL" id="KUL25218.1"/>
    </source>
</evidence>
<evidence type="ECO:0000313" key="13">
    <source>
        <dbReference type="Proteomes" id="UP000053244"/>
    </source>
</evidence>
<name>A0A101JEA1_9ACTN</name>
<sequence>MTMLLGQALRVGRHELRNRVVSPPMERNYGTTDGRVTDRYVAYLRARAAGGAALVFTEATYVRADGRGRVRQLGAHGDHVIDGMRVLADAVHAEGALLGVELNHAGRVGDPAVCGFQPVAPSPVPFRGRRPRELATAEIGELVDAFAAAARRCADAGVDVLEIHAAHGYLIHQFLSPRTNRRADRYGDPALFLTEVLRSVRRSAPRATVFLRLSAFEGVPDGLDADATLAVTARLPGELVDALDISAGCYEAGEWMVPPGEIDRGVLAPYAARFRQFGKPVGVAGRITTGDTAEAILRSGAADLVAVGRAQHADPRWTATTLAGAHPRPCIGCNQGCIDSLHTQQPIWCVANPGTGREHLAAAPPVPSRRVLVVGAGVAGLEAARSAALAGHAVSLWEAEPMIGGAFRLAAALASKPEFARLLDWYAAELVRLRVDLRLSTRADATTVARLAPDIVVAAAGATGVRPPIPGADHPRVRDLDDWLRHPSTGERVIVWGADRAGLAVADAAATAGYRTTVISAGAELAPEAGPREKALMVRRLTGDPHVEIRLGTTLEAVEEHRLLLGHGGGRQWTEMPGTVVVCQGGTPRHLDIGTGPWQVVDVREWPHPVRWPQP</sequence>
<dbReference type="CDD" id="cd02803">
    <property type="entry name" value="OYE_like_FMN_family"/>
    <property type="match status" value="1"/>
</dbReference>
<evidence type="ECO:0000256" key="1">
    <source>
        <dbReference type="ARBA" id="ARBA00001917"/>
    </source>
</evidence>
<gene>
    <name evidence="12" type="ORF">ADL15_41250</name>
</gene>
<evidence type="ECO:0000256" key="5">
    <source>
        <dbReference type="ARBA" id="ARBA00022643"/>
    </source>
</evidence>
<keyword evidence="4" id="KW-0285">Flavoprotein</keyword>
<keyword evidence="6" id="KW-0479">Metal-binding</keyword>
<dbReference type="InterPro" id="IPR013785">
    <property type="entry name" value="Aldolase_TIM"/>
</dbReference>
<dbReference type="GO" id="GO:0010181">
    <property type="term" value="F:FMN binding"/>
    <property type="evidence" value="ECO:0007669"/>
    <property type="project" value="InterPro"/>
</dbReference>
<dbReference type="AlphaFoldDB" id="A0A101JEA1"/>
<feature type="domain" description="FAD/NAD(P)-binding" evidence="11">
    <location>
        <begin position="370"/>
        <end position="589"/>
    </location>
</feature>
<evidence type="ECO:0000256" key="6">
    <source>
        <dbReference type="ARBA" id="ARBA00022723"/>
    </source>
</evidence>
<evidence type="ECO:0000256" key="2">
    <source>
        <dbReference type="ARBA" id="ARBA00001966"/>
    </source>
</evidence>
<organism evidence="12 13">
    <name type="scientific">Actinoplanes awajinensis subsp. mycoplanecinus</name>
    <dbReference type="NCBI Taxonomy" id="135947"/>
    <lineage>
        <taxon>Bacteria</taxon>
        <taxon>Bacillati</taxon>
        <taxon>Actinomycetota</taxon>
        <taxon>Actinomycetes</taxon>
        <taxon>Micromonosporales</taxon>
        <taxon>Micromonosporaceae</taxon>
        <taxon>Actinoplanes</taxon>
    </lineage>
</organism>
<keyword evidence="5" id="KW-0288">FMN</keyword>
<protein>
    <recommendedName>
        <fullName evidence="14">NADH:flavin oxidoreductase</fullName>
    </recommendedName>
</protein>
<feature type="domain" description="NADH:flavin oxidoreductase/NADH oxidase N-terminal" evidence="10">
    <location>
        <begin position="9"/>
        <end position="320"/>
    </location>
</feature>
<reference evidence="12 13" key="1">
    <citation type="submission" date="2015-10" db="EMBL/GenBank/DDBJ databases">
        <authorList>
            <person name="Gilbert D.G."/>
        </authorList>
    </citation>
    <scope>NUCLEOTIDE SEQUENCE [LARGE SCALE GENOMIC DNA]</scope>
    <source>
        <strain evidence="12 13">NRRL B-16712</strain>
    </source>
</reference>
<dbReference type="GO" id="GO:0046872">
    <property type="term" value="F:metal ion binding"/>
    <property type="evidence" value="ECO:0007669"/>
    <property type="project" value="UniProtKB-KW"/>
</dbReference>
<evidence type="ECO:0000256" key="8">
    <source>
        <dbReference type="ARBA" id="ARBA00023004"/>
    </source>
</evidence>
<comment type="cofactor">
    <cofactor evidence="1">
        <name>FMN</name>
        <dbReference type="ChEBI" id="CHEBI:58210"/>
    </cofactor>
</comment>
<dbReference type="Gene3D" id="3.20.20.70">
    <property type="entry name" value="Aldolase class I"/>
    <property type="match status" value="1"/>
</dbReference>
<keyword evidence="8" id="KW-0408">Iron</keyword>
<dbReference type="Gene3D" id="3.50.50.60">
    <property type="entry name" value="FAD/NAD(P)-binding domain"/>
    <property type="match status" value="1"/>
</dbReference>
<dbReference type="GO" id="GO:0051536">
    <property type="term" value="F:iron-sulfur cluster binding"/>
    <property type="evidence" value="ECO:0007669"/>
    <property type="project" value="UniProtKB-KW"/>
</dbReference>
<evidence type="ECO:0000256" key="7">
    <source>
        <dbReference type="ARBA" id="ARBA00023002"/>
    </source>
</evidence>
<dbReference type="PRINTS" id="PR00368">
    <property type="entry name" value="FADPNR"/>
</dbReference>
<evidence type="ECO:0000256" key="3">
    <source>
        <dbReference type="ARBA" id="ARBA00011048"/>
    </source>
</evidence>
<dbReference type="Proteomes" id="UP000053244">
    <property type="component" value="Unassembled WGS sequence"/>
</dbReference>
<dbReference type="SUPFAM" id="SSF51905">
    <property type="entry name" value="FAD/NAD(P)-binding domain"/>
    <property type="match status" value="1"/>
</dbReference>
<keyword evidence="9" id="KW-0411">Iron-sulfur</keyword>
<evidence type="ECO:0000256" key="9">
    <source>
        <dbReference type="ARBA" id="ARBA00023014"/>
    </source>
</evidence>
<dbReference type="GO" id="GO:0016491">
    <property type="term" value="F:oxidoreductase activity"/>
    <property type="evidence" value="ECO:0007669"/>
    <property type="project" value="UniProtKB-KW"/>
</dbReference>
<dbReference type="PANTHER" id="PTHR42917">
    <property type="entry name" value="2,4-DIENOYL-COA REDUCTASE"/>
    <property type="match status" value="1"/>
</dbReference>
<dbReference type="Pfam" id="PF00724">
    <property type="entry name" value="Oxidored_FMN"/>
    <property type="match status" value="1"/>
</dbReference>
<keyword evidence="13" id="KW-1185">Reference proteome</keyword>
<dbReference type="EMBL" id="LLZH01000316">
    <property type="protein sequence ID" value="KUL25218.1"/>
    <property type="molecule type" value="Genomic_DNA"/>
</dbReference>
<evidence type="ECO:0008006" key="14">
    <source>
        <dbReference type="Google" id="ProtNLM"/>
    </source>
</evidence>
<dbReference type="InterPro" id="IPR036188">
    <property type="entry name" value="FAD/NAD-bd_sf"/>
</dbReference>
<dbReference type="InterPro" id="IPR051793">
    <property type="entry name" value="NADH:flavin_oxidoreductase"/>
</dbReference>
<evidence type="ECO:0000259" key="10">
    <source>
        <dbReference type="Pfam" id="PF00724"/>
    </source>
</evidence>
<evidence type="ECO:0000259" key="11">
    <source>
        <dbReference type="Pfam" id="PF07992"/>
    </source>
</evidence>
<dbReference type="PANTHER" id="PTHR42917:SF2">
    <property type="entry name" value="2,4-DIENOYL-COA REDUCTASE [(2E)-ENOYL-COA-PRODUCING]"/>
    <property type="match status" value="1"/>
</dbReference>
<comment type="similarity">
    <text evidence="3">In the N-terminal section; belongs to the NADH:flavin oxidoreductase/NADH oxidase family.</text>
</comment>
<comment type="cofactor">
    <cofactor evidence="2">
        <name>[4Fe-4S] cluster</name>
        <dbReference type="ChEBI" id="CHEBI:49883"/>
    </cofactor>
</comment>
<dbReference type="Gene3D" id="3.40.50.720">
    <property type="entry name" value="NAD(P)-binding Rossmann-like Domain"/>
    <property type="match status" value="1"/>
</dbReference>
<dbReference type="InterPro" id="IPR001155">
    <property type="entry name" value="OxRdtase_FMN_N"/>
</dbReference>
<keyword evidence="7" id="KW-0560">Oxidoreductase</keyword>
<proteinExistence type="inferred from homology"/>
<accession>A0A101JEA1</accession>
<dbReference type="SUPFAM" id="SSF51395">
    <property type="entry name" value="FMN-linked oxidoreductases"/>
    <property type="match status" value="1"/>
</dbReference>
<comment type="caution">
    <text evidence="12">The sequence shown here is derived from an EMBL/GenBank/DDBJ whole genome shotgun (WGS) entry which is preliminary data.</text>
</comment>
<dbReference type="InterPro" id="IPR023753">
    <property type="entry name" value="FAD/NAD-binding_dom"/>
</dbReference>
<evidence type="ECO:0000256" key="4">
    <source>
        <dbReference type="ARBA" id="ARBA00022630"/>
    </source>
</evidence>